<dbReference type="InterPro" id="IPR007318">
    <property type="entry name" value="Phopholipid_MeTrfase"/>
</dbReference>
<dbReference type="EC" id="2.1.1.100" evidence="5"/>
<dbReference type="Proteomes" id="UP001550378">
    <property type="component" value="Unassembled WGS sequence"/>
</dbReference>
<reference evidence="5 6" key="1">
    <citation type="submission" date="2024-06" db="EMBL/GenBank/DDBJ databases">
        <title>The Natural Products Discovery Center: Release of the First 8490 Sequenced Strains for Exploring Actinobacteria Biosynthetic Diversity.</title>
        <authorList>
            <person name="Kalkreuter E."/>
            <person name="Kautsar S.A."/>
            <person name="Yang D."/>
            <person name="Bader C.D."/>
            <person name="Teijaro C.N."/>
            <person name="Fluegel L."/>
            <person name="Davis C.M."/>
            <person name="Simpson J.R."/>
            <person name="Lauterbach L."/>
            <person name="Steele A.D."/>
            <person name="Gui C."/>
            <person name="Meng S."/>
            <person name="Li G."/>
            <person name="Viehrig K."/>
            <person name="Ye F."/>
            <person name="Su P."/>
            <person name="Kiefer A.F."/>
            <person name="Nichols A."/>
            <person name="Cepeda A.J."/>
            <person name="Yan W."/>
            <person name="Fan B."/>
            <person name="Jiang Y."/>
            <person name="Adhikari A."/>
            <person name="Zheng C.-J."/>
            <person name="Schuster L."/>
            <person name="Cowan T.M."/>
            <person name="Smanski M.J."/>
            <person name="Chevrette M.G."/>
            <person name="De Carvalho L.P.S."/>
            <person name="Shen B."/>
        </authorList>
    </citation>
    <scope>NUCLEOTIDE SEQUENCE [LARGE SCALE GENOMIC DNA]</scope>
    <source>
        <strain evidence="5 6">NPDC006337</strain>
    </source>
</reference>
<keyword evidence="2" id="KW-0812">Transmembrane</keyword>
<evidence type="ECO:0000256" key="1">
    <source>
        <dbReference type="ARBA" id="ARBA00004127"/>
    </source>
</evidence>
<organism evidence="5 6">
    <name type="scientific">Streptomyces lavendulocolor</name>
    <dbReference type="NCBI Taxonomy" id="67316"/>
    <lineage>
        <taxon>Bacteria</taxon>
        <taxon>Bacillati</taxon>
        <taxon>Actinomycetota</taxon>
        <taxon>Actinomycetes</taxon>
        <taxon>Kitasatosporales</taxon>
        <taxon>Streptomycetaceae</taxon>
        <taxon>Streptomyces</taxon>
    </lineage>
</organism>
<dbReference type="Gene3D" id="1.20.120.1630">
    <property type="match status" value="1"/>
</dbReference>
<keyword evidence="5" id="KW-0489">Methyltransferase</keyword>
<evidence type="ECO:0000313" key="5">
    <source>
        <dbReference type="EMBL" id="MEU0708525.1"/>
    </source>
</evidence>
<sequence length="201" mass="21181">MAVLALVLFAAFLLLAGVARIAVQYRRTGDTGIRRARAAGPPQQGARAALICGSLVTGVAAPVAELAGLDAVSALDQTDVRVSGAVLATLGIAAAIGAQNAMGASWRNDVDPRERTALITHGPFRWVRNPIYTAALTWAIGLALTVPNSLALPGPLLLWLGLELQVRYVEEPYLRRVHGPAYAQYAARTGRFLPGIGRRPG</sequence>
<dbReference type="EMBL" id="JBEXZR010000010">
    <property type="protein sequence ID" value="MEU0708525.1"/>
    <property type="molecule type" value="Genomic_DNA"/>
</dbReference>
<comment type="caution">
    <text evidence="5">The sequence shown here is derived from an EMBL/GenBank/DDBJ whole genome shotgun (WGS) entry which is preliminary data.</text>
</comment>
<dbReference type="PANTHER" id="PTHR43847">
    <property type="entry name" value="BLL3993 PROTEIN"/>
    <property type="match status" value="1"/>
</dbReference>
<protein>
    <submittedName>
        <fullName evidence="5">Isoprenylcysteine carboxylmethyltransferase family protein</fullName>
        <ecNumber evidence="5">2.1.1.100</ecNumber>
        <ecNumber evidence="5">2.1.1.334</ecNumber>
    </submittedName>
</protein>
<evidence type="ECO:0000256" key="4">
    <source>
        <dbReference type="ARBA" id="ARBA00023136"/>
    </source>
</evidence>
<dbReference type="GO" id="GO:0004671">
    <property type="term" value="F:protein C-terminal S-isoprenylcysteine carboxyl O-methyltransferase activity"/>
    <property type="evidence" value="ECO:0007669"/>
    <property type="project" value="UniProtKB-EC"/>
</dbReference>
<evidence type="ECO:0000256" key="3">
    <source>
        <dbReference type="ARBA" id="ARBA00022989"/>
    </source>
</evidence>
<evidence type="ECO:0000256" key="2">
    <source>
        <dbReference type="ARBA" id="ARBA00022692"/>
    </source>
</evidence>
<keyword evidence="4" id="KW-0472">Membrane</keyword>
<keyword evidence="6" id="KW-1185">Reference proteome</keyword>
<keyword evidence="3" id="KW-1133">Transmembrane helix</keyword>
<proteinExistence type="predicted"/>
<accession>A0ABV2W8B5</accession>
<name>A0ABV2W8B5_9ACTN</name>
<evidence type="ECO:0000313" key="6">
    <source>
        <dbReference type="Proteomes" id="UP001550378"/>
    </source>
</evidence>
<gene>
    <name evidence="5" type="ORF">ABZ508_14325</name>
</gene>
<dbReference type="Pfam" id="PF04191">
    <property type="entry name" value="PEMT"/>
    <property type="match status" value="1"/>
</dbReference>
<dbReference type="InterPro" id="IPR052527">
    <property type="entry name" value="Metal_cation-efflux_comp"/>
</dbReference>
<keyword evidence="5" id="KW-0808">Transferase</keyword>
<dbReference type="EC" id="2.1.1.334" evidence="5"/>
<dbReference type="PANTHER" id="PTHR43847:SF1">
    <property type="entry name" value="BLL3993 PROTEIN"/>
    <property type="match status" value="1"/>
</dbReference>
<dbReference type="GO" id="GO:0032259">
    <property type="term" value="P:methylation"/>
    <property type="evidence" value="ECO:0007669"/>
    <property type="project" value="UniProtKB-KW"/>
</dbReference>
<comment type="subcellular location">
    <subcellularLocation>
        <location evidence="1">Endomembrane system</location>
        <topology evidence="1">Multi-pass membrane protein</topology>
    </subcellularLocation>
</comment>
<dbReference type="RefSeq" id="WP_359656433.1">
    <property type="nucleotide sequence ID" value="NZ_JBEXZP010000132.1"/>
</dbReference>